<accession>A0A6A6L3W7</accession>
<evidence type="ECO:0000313" key="2">
    <source>
        <dbReference type="EMBL" id="KAF2296070.1"/>
    </source>
</evidence>
<keyword evidence="3" id="KW-1185">Reference proteome</keyword>
<name>A0A6A6L3W7_HEVBR</name>
<sequence>MSCLFASTSGSGLLAELAMVEEEILWLERKVDELKLNLYQGETNSEMETTKEAAEETEAPESFTTMQTGKFIGA</sequence>
<organism evidence="2 3">
    <name type="scientific">Hevea brasiliensis</name>
    <name type="common">Para rubber tree</name>
    <name type="synonym">Siphonia brasiliensis</name>
    <dbReference type="NCBI Taxonomy" id="3981"/>
    <lineage>
        <taxon>Eukaryota</taxon>
        <taxon>Viridiplantae</taxon>
        <taxon>Streptophyta</taxon>
        <taxon>Embryophyta</taxon>
        <taxon>Tracheophyta</taxon>
        <taxon>Spermatophyta</taxon>
        <taxon>Magnoliopsida</taxon>
        <taxon>eudicotyledons</taxon>
        <taxon>Gunneridae</taxon>
        <taxon>Pentapetalae</taxon>
        <taxon>rosids</taxon>
        <taxon>fabids</taxon>
        <taxon>Malpighiales</taxon>
        <taxon>Euphorbiaceae</taxon>
        <taxon>Crotonoideae</taxon>
        <taxon>Micrandreae</taxon>
        <taxon>Hevea</taxon>
    </lineage>
</organism>
<feature type="region of interest" description="Disordered" evidence="1">
    <location>
        <begin position="43"/>
        <end position="74"/>
    </location>
</feature>
<protein>
    <recommendedName>
        <fullName evidence="4">Ternary complex factor MIP1 leucine-zipper domain-containing protein</fullName>
    </recommendedName>
</protein>
<proteinExistence type="predicted"/>
<evidence type="ECO:0000313" key="3">
    <source>
        <dbReference type="Proteomes" id="UP000467840"/>
    </source>
</evidence>
<dbReference type="Proteomes" id="UP000467840">
    <property type="component" value="Chromosome 7"/>
</dbReference>
<dbReference type="EMBL" id="JAAGAX010000013">
    <property type="protein sequence ID" value="KAF2296070.1"/>
    <property type="molecule type" value="Genomic_DNA"/>
</dbReference>
<evidence type="ECO:0008006" key="4">
    <source>
        <dbReference type="Google" id="ProtNLM"/>
    </source>
</evidence>
<dbReference type="PANTHER" id="PTHR46248:SF4">
    <property type="entry name" value="OS01G0147800 PROTEIN"/>
    <property type="match status" value="1"/>
</dbReference>
<gene>
    <name evidence="2" type="ORF">GH714_035986</name>
</gene>
<evidence type="ECO:0000256" key="1">
    <source>
        <dbReference type="SAM" id="MobiDB-lite"/>
    </source>
</evidence>
<reference evidence="2 3" key="1">
    <citation type="journal article" date="2020" name="Mol. Plant">
        <title>The Chromosome-Based Rubber Tree Genome Provides New Insights into Spurge Genome Evolution and Rubber Biosynthesis.</title>
        <authorList>
            <person name="Liu J."/>
            <person name="Shi C."/>
            <person name="Shi C.C."/>
            <person name="Li W."/>
            <person name="Zhang Q.J."/>
            <person name="Zhang Y."/>
            <person name="Li K."/>
            <person name="Lu H.F."/>
            <person name="Shi C."/>
            <person name="Zhu S.T."/>
            <person name="Xiao Z.Y."/>
            <person name="Nan H."/>
            <person name="Yue Y."/>
            <person name="Zhu X.G."/>
            <person name="Wu Y."/>
            <person name="Hong X.N."/>
            <person name="Fan G.Y."/>
            <person name="Tong Y."/>
            <person name="Zhang D."/>
            <person name="Mao C.L."/>
            <person name="Liu Y.L."/>
            <person name="Hao S.J."/>
            <person name="Liu W.Q."/>
            <person name="Lv M.Q."/>
            <person name="Zhang H.B."/>
            <person name="Liu Y."/>
            <person name="Hu-Tang G.R."/>
            <person name="Wang J.P."/>
            <person name="Wang J.H."/>
            <person name="Sun Y.H."/>
            <person name="Ni S.B."/>
            <person name="Chen W.B."/>
            <person name="Zhang X.C."/>
            <person name="Jiao Y.N."/>
            <person name="Eichler E.E."/>
            <person name="Li G.H."/>
            <person name="Liu X."/>
            <person name="Gao L.Z."/>
        </authorList>
    </citation>
    <scope>NUCLEOTIDE SEQUENCE [LARGE SCALE GENOMIC DNA]</scope>
    <source>
        <strain evidence="3">cv. GT1</strain>
        <tissue evidence="2">Leaf</tissue>
    </source>
</reference>
<comment type="caution">
    <text evidence="2">The sequence shown here is derived from an EMBL/GenBank/DDBJ whole genome shotgun (WGS) entry which is preliminary data.</text>
</comment>
<dbReference type="PANTHER" id="PTHR46248">
    <property type="entry name" value="EXPRESSED PROTEIN"/>
    <property type="match status" value="1"/>
</dbReference>
<dbReference type="AlphaFoldDB" id="A0A6A6L3W7"/>